<evidence type="ECO:0000256" key="3">
    <source>
        <dbReference type="ARBA" id="ARBA00022449"/>
    </source>
</evidence>
<evidence type="ECO:0000256" key="4">
    <source>
        <dbReference type="ARBA" id="ARBA00022475"/>
    </source>
</evidence>
<dbReference type="EMBL" id="JBHZOL010000100">
    <property type="protein sequence ID" value="MFE4108155.1"/>
    <property type="molecule type" value="Genomic_DNA"/>
</dbReference>
<evidence type="ECO:0000256" key="1">
    <source>
        <dbReference type="ARBA" id="ARBA00004651"/>
    </source>
</evidence>
<dbReference type="InterPro" id="IPR006153">
    <property type="entry name" value="Cation/H_exchanger_TM"/>
</dbReference>
<feature type="transmembrane region" description="Helical" evidence="10">
    <location>
        <begin position="246"/>
        <end position="262"/>
    </location>
</feature>
<dbReference type="Gene3D" id="3.40.50.720">
    <property type="entry name" value="NAD(P)-binding Rossmann-like Domain"/>
    <property type="match status" value="1"/>
</dbReference>
<feature type="compositionally biased region" description="Pro residues" evidence="9">
    <location>
        <begin position="626"/>
        <end position="647"/>
    </location>
</feature>
<feature type="transmembrane region" description="Helical" evidence="10">
    <location>
        <begin position="91"/>
        <end position="110"/>
    </location>
</feature>
<feature type="transmembrane region" description="Helical" evidence="10">
    <location>
        <begin position="116"/>
        <end position="136"/>
    </location>
</feature>
<dbReference type="Pfam" id="PF00999">
    <property type="entry name" value="Na_H_Exchanger"/>
    <property type="match status" value="1"/>
</dbReference>
<evidence type="ECO:0000256" key="5">
    <source>
        <dbReference type="ARBA" id="ARBA00022692"/>
    </source>
</evidence>
<evidence type="ECO:0000259" key="12">
    <source>
        <dbReference type="Pfam" id="PF02254"/>
    </source>
</evidence>
<dbReference type="PANTHER" id="PTHR32507">
    <property type="entry name" value="NA(+)/H(+) ANTIPORTER 1"/>
    <property type="match status" value="1"/>
</dbReference>
<keyword evidence="8 10" id="KW-0472">Membrane</keyword>
<dbReference type="RefSeq" id="WP_377967592.1">
    <property type="nucleotide sequence ID" value="NZ_JBHZOL010000100.1"/>
</dbReference>
<dbReference type="InterPro" id="IPR038770">
    <property type="entry name" value="Na+/solute_symporter_sf"/>
</dbReference>
<feature type="transmembrane region" description="Helical" evidence="10">
    <location>
        <begin position="189"/>
        <end position="211"/>
    </location>
</feature>
<evidence type="ECO:0000256" key="9">
    <source>
        <dbReference type="SAM" id="MobiDB-lite"/>
    </source>
</evidence>
<keyword evidence="14" id="KW-1185">Reference proteome</keyword>
<organism evidence="13 14">
    <name type="scientific">Almyronema epifaneia S1</name>
    <dbReference type="NCBI Taxonomy" id="2991925"/>
    <lineage>
        <taxon>Bacteria</taxon>
        <taxon>Bacillati</taxon>
        <taxon>Cyanobacteriota</taxon>
        <taxon>Cyanophyceae</taxon>
        <taxon>Nodosilineales</taxon>
        <taxon>Nodosilineaceae</taxon>
        <taxon>Almyronema</taxon>
        <taxon>Almyronema epifaneia</taxon>
    </lineage>
</organism>
<feature type="region of interest" description="Disordered" evidence="9">
    <location>
        <begin position="622"/>
        <end position="669"/>
    </location>
</feature>
<keyword evidence="7" id="KW-0406">Ion transport</keyword>
<dbReference type="Pfam" id="PF02254">
    <property type="entry name" value="TrkA_N"/>
    <property type="match status" value="1"/>
</dbReference>
<feature type="domain" description="Cation/H+ exchanger transmembrane" evidence="11">
    <location>
        <begin position="12"/>
        <end position="390"/>
    </location>
</feature>
<evidence type="ECO:0000259" key="11">
    <source>
        <dbReference type="Pfam" id="PF00999"/>
    </source>
</evidence>
<keyword evidence="3" id="KW-0050">Antiport</keyword>
<dbReference type="Gene3D" id="1.20.1530.20">
    <property type="match status" value="1"/>
</dbReference>
<gene>
    <name evidence="13" type="ORF">ACFVKH_17870</name>
</gene>
<dbReference type="SUPFAM" id="SSF51735">
    <property type="entry name" value="NAD(P)-binding Rossmann-fold domains"/>
    <property type="match status" value="1"/>
</dbReference>
<feature type="transmembrane region" description="Helical" evidence="10">
    <location>
        <begin position="32"/>
        <end position="52"/>
    </location>
</feature>
<feature type="transmembrane region" description="Helical" evidence="10">
    <location>
        <begin position="274"/>
        <end position="296"/>
    </location>
</feature>
<feature type="transmembrane region" description="Helical" evidence="10">
    <location>
        <begin position="369"/>
        <end position="390"/>
    </location>
</feature>
<evidence type="ECO:0000256" key="6">
    <source>
        <dbReference type="ARBA" id="ARBA00022989"/>
    </source>
</evidence>
<evidence type="ECO:0000313" key="14">
    <source>
        <dbReference type="Proteomes" id="UP001600165"/>
    </source>
</evidence>
<dbReference type="InterPro" id="IPR036291">
    <property type="entry name" value="NAD(P)-bd_dom_sf"/>
</dbReference>
<feature type="transmembrane region" description="Helical" evidence="10">
    <location>
        <begin position="223"/>
        <end position="240"/>
    </location>
</feature>
<feature type="domain" description="RCK N-terminal" evidence="12">
    <location>
        <begin position="404"/>
        <end position="500"/>
    </location>
</feature>
<evidence type="ECO:0000256" key="2">
    <source>
        <dbReference type="ARBA" id="ARBA00022448"/>
    </source>
</evidence>
<feature type="transmembrane region" description="Helical" evidence="10">
    <location>
        <begin position="7"/>
        <end position="25"/>
    </location>
</feature>
<keyword evidence="5 10" id="KW-0812">Transmembrane</keyword>
<keyword evidence="4" id="KW-1003">Cell membrane</keyword>
<feature type="transmembrane region" description="Helical" evidence="10">
    <location>
        <begin position="302"/>
        <end position="322"/>
    </location>
</feature>
<feature type="transmembrane region" description="Helical" evidence="10">
    <location>
        <begin position="157"/>
        <end position="177"/>
    </location>
</feature>
<sequence>MDTPFEITLQIVLTVLAGISAQVIAERLKVPSIIFLLAFGILLGRDGFGVIHPELLGVGLEVIVALSVALVLFEGGLSLELKDLGRVSGSLRNLVTFGIFITLIGGGMAAHWLSEFPWPIAFLYASLVVVTGPTVINPLLRQVQVDRKVATLLEGEGVLIDPVGAILAVVVLDIILNGDADPLAVVSGLLARLGIGALIGALGGSLLGIFLKRANFLTEELRNLVVLAGLWGLFGLAQSIRDESGLMATVVAGIVVRALSVPDERLLRRFKGQLTILAVSVLFVLLAADLSIASVFALGQGAVFTVVTLMVVVRPVNIVLCTWNSDLNLRQKIFLSWVAPRGIVSASVASLFAILLTERGINGGDAIKALVFLTILMTVLVQGITAGWFARLLRITSTQAQGAVIVGCNPLSLLVARLFRDYGESVVLIDTDADACEQARQASFTVFSSSALDADVLEEAGLDSAGTFVAMTNNGEVNAVVALRAMEEFQPPRVMAVFPSTNKAQEDNGATAKVKHALVTELPIKAWNTYLKDGAVKLGETCLRQDGFLFQQAHLKALVRSGELVPLLIIRDEKLQLVAANDDWQAGDRIIYLLHDPKPKLLKRLSGGISQELTIERLPAVEEVPMPQPIANPPPPPPPGEATPPSPDNNGAGQKAASQPPLEPESTPS</sequence>
<keyword evidence="2" id="KW-0813">Transport</keyword>
<evidence type="ECO:0000313" key="13">
    <source>
        <dbReference type="EMBL" id="MFE4108155.1"/>
    </source>
</evidence>
<keyword evidence="6 10" id="KW-1133">Transmembrane helix</keyword>
<feature type="transmembrane region" description="Helical" evidence="10">
    <location>
        <begin position="334"/>
        <end position="357"/>
    </location>
</feature>
<evidence type="ECO:0000256" key="7">
    <source>
        <dbReference type="ARBA" id="ARBA00023065"/>
    </source>
</evidence>
<accession>A0ABW6IJ05</accession>
<dbReference type="PANTHER" id="PTHR32507:SF0">
    <property type="entry name" value="NA(+)_H(+) ANTIPORTER 2-RELATED"/>
    <property type="match status" value="1"/>
</dbReference>
<proteinExistence type="predicted"/>
<protein>
    <submittedName>
        <fullName evidence="13">Cation:proton antiporter</fullName>
    </submittedName>
</protein>
<comment type="caution">
    <text evidence="13">The sequence shown here is derived from an EMBL/GenBank/DDBJ whole genome shotgun (WGS) entry which is preliminary data.</text>
</comment>
<dbReference type="Proteomes" id="UP001600165">
    <property type="component" value="Unassembled WGS sequence"/>
</dbReference>
<comment type="subcellular location">
    <subcellularLocation>
        <location evidence="1">Cell membrane</location>
        <topology evidence="1">Multi-pass membrane protein</topology>
    </subcellularLocation>
</comment>
<dbReference type="InterPro" id="IPR003148">
    <property type="entry name" value="RCK_N"/>
</dbReference>
<evidence type="ECO:0000256" key="8">
    <source>
        <dbReference type="ARBA" id="ARBA00023136"/>
    </source>
</evidence>
<name>A0ABW6IJ05_9CYAN</name>
<reference evidence="13 14" key="1">
    <citation type="submission" date="2024-10" db="EMBL/GenBank/DDBJ databases">
        <authorList>
            <person name="Ratan Roy A."/>
            <person name="Morales Sandoval P.H."/>
            <person name="De Los Santos Villalobos S."/>
            <person name="Chakraborty S."/>
            <person name="Mukherjee J."/>
        </authorList>
    </citation>
    <scope>NUCLEOTIDE SEQUENCE [LARGE SCALE GENOMIC DNA]</scope>
    <source>
        <strain evidence="13 14">S1</strain>
    </source>
</reference>
<evidence type="ECO:0000256" key="10">
    <source>
        <dbReference type="SAM" id="Phobius"/>
    </source>
</evidence>
<feature type="transmembrane region" description="Helical" evidence="10">
    <location>
        <begin position="58"/>
        <end position="79"/>
    </location>
</feature>